<reference evidence="1 2" key="1">
    <citation type="journal article" date="2014" name="Int. J. Syst. Evol. Microbiol.">
        <title>Nocardioides zeae sp. nov., isolated from the stem of Zea mays.</title>
        <authorList>
            <person name="Glaeser S.P."/>
            <person name="McInroy J.A."/>
            <person name="Busse H.J."/>
            <person name="Kampfer P."/>
        </authorList>
    </citation>
    <scope>NUCLEOTIDE SEQUENCE [LARGE SCALE GENOMIC DNA]</scope>
    <source>
        <strain evidence="1 2">JCM 30728</strain>
    </source>
</reference>
<evidence type="ECO:0000313" key="1">
    <source>
        <dbReference type="EMBL" id="NEN77962.1"/>
    </source>
</evidence>
<keyword evidence="2" id="KW-1185">Reference proteome</keyword>
<dbReference type="RefSeq" id="WP_163771344.1">
    <property type="nucleotide sequence ID" value="NZ_JAAGXA010000004.1"/>
</dbReference>
<dbReference type="EMBL" id="JAAGXA010000004">
    <property type="protein sequence ID" value="NEN77962.1"/>
    <property type="molecule type" value="Genomic_DNA"/>
</dbReference>
<gene>
    <name evidence="1" type="ORF">G3T38_06700</name>
</gene>
<sequence>MTANPELRERLAAVAAVAATQDGLVSRAQLRAEGVGDAAVRRRVGSGRWSVVSPTVVSLTTGTLTDRQRRRLAVLHPPGAAALSGRTALAVHGLRGWDGGDVTAIVRAGLHLEPLDQPGVRLHRTRRPFEEWCTEVDGLPVLGLAPAALLLAARLPTERAAGGVLAACVQQQLVDSDVLLDWLERLRPLARSAHLRRTLQDIGGGAQSMAEIDVGRMCREHDLADPVRQERRRDRDGRVRWIDATWVTPSGITVALEVDGAFHRDAQQWADDIARQRALTSPTYLVVRCTAQELRDHPDRIAADLRALGVPRRTAAAA</sequence>
<evidence type="ECO:0008006" key="3">
    <source>
        <dbReference type="Google" id="ProtNLM"/>
    </source>
</evidence>
<evidence type="ECO:0000313" key="2">
    <source>
        <dbReference type="Proteomes" id="UP000468687"/>
    </source>
</evidence>
<proteinExistence type="predicted"/>
<dbReference type="AlphaFoldDB" id="A0A6P0HH01"/>
<comment type="caution">
    <text evidence="1">The sequence shown here is derived from an EMBL/GenBank/DDBJ whole genome shotgun (WGS) entry which is preliminary data.</text>
</comment>
<protein>
    <recommendedName>
        <fullName evidence="3">DUF559 domain-containing protein</fullName>
    </recommendedName>
</protein>
<organism evidence="1 2">
    <name type="scientific">Nocardioides zeae</name>
    <dbReference type="NCBI Taxonomy" id="1457234"/>
    <lineage>
        <taxon>Bacteria</taxon>
        <taxon>Bacillati</taxon>
        <taxon>Actinomycetota</taxon>
        <taxon>Actinomycetes</taxon>
        <taxon>Propionibacteriales</taxon>
        <taxon>Nocardioidaceae</taxon>
        <taxon>Nocardioides</taxon>
    </lineage>
</organism>
<accession>A0A6P0HH01</accession>
<name>A0A6P0HH01_9ACTN</name>
<dbReference type="Proteomes" id="UP000468687">
    <property type="component" value="Unassembled WGS sequence"/>
</dbReference>